<gene>
    <name evidence="2" type="ORF">BXY82_0315</name>
</gene>
<evidence type="ECO:0000313" key="3">
    <source>
        <dbReference type="Proteomes" id="UP000294689"/>
    </source>
</evidence>
<organism evidence="2 3">
    <name type="scientific">Gelidibacter sediminis</name>
    <dbReference type="NCBI Taxonomy" id="1608710"/>
    <lineage>
        <taxon>Bacteria</taxon>
        <taxon>Pseudomonadati</taxon>
        <taxon>Bacteroidota</taxon>
        <taxon>Flavobacteriia</taxon>
        <taxon>Flavobacteriales</taxon>
        <taxon>Flavobacteriaceae</taxon>
        <taxon>Gelidibacter</taxon>
    </lineage>
</organism>
<dbReference type="SUPFAM" id="SSF56925">
    <property type="entry name" value="OMPA-like"/>
    <property type="match status" value="1"/>
</dbReference>
<sequence length="188" mass="21556">MKKVFICLLISIMAYTVQAQRFNSYENNWKISAGLNAVGSLGTRNPVERLDEFGFRFPLAFAVERQWSKELALEQDITFNGFKSGQIFDNVASDKKIAYFSTNTTLKWYFTDYLFDAEWLDLYVGGGVGLFYMDDFNTSANLSAGAQYWFNQNFGVKLQSTGKFAANPKNHRYANNHFQYVLAAVFRL</sequence>
<evidence type="ECO:0000313" key="2">
    <source>
        <dbReference type="EMBL" id="TDU42914.1"/>
    </source>
</evidence>
<accession>A0A4R7Q5V6</accession>
<protein>
    <recommendedName>
        <fullName evidence="4">Outer membrane protein with beta-barrel domain</fullName>
    </recommendedName>
</protein>
<feature type="signal peptide" evidence="1">
    <location>
        <begin position="1"/>
        <end position="19"/>
    </location>
</feature>
<keyword evidence="3" id="KW-1185">Reference proteome</keyword>
<evidence type="ECO:0000256" key="1">
    <source>
        <dbReference type="SAM" id="SignalP"/>
    </source>
</evidence>
<proteinExistence type="predicted"/>
<dbReference type="AlphaFoldDB" id="A0A4R7Q5V6"/>
<dbReference type="EMBL" id="SOBW01000007">
    <property type="protein sequence ID" value="TDU42914.1"/>
    <property type="molecule type" value="Genomic_DNA"/>
</dbReference>
<dbReference type="Proteomes" id="UP000294689">
    <property type="component" value="Unassembled WGS sequence"/>
</dbReference>
<name>A0A4R7Q5V6_9FLAO</name>
<feature type="chain" id="PRO_5020524647" description="Outer membrane protein with beta-barrel domain" evidence="1">
    <location>
        <begin position="20"/>
        <end position="188"/>
    </location>
</feature>
<keyword evidence="1" id="KW-0732">Signal</keyword>
<comment type="caution">
    <text evidence="2">The sequence shown here is derived from an EMBL/GenBank/DDBJ whole genome shotgun (WGS) entry which is preliminary data.</text>
</comment>
<reference evidence="2 3" key="1">
    <citation type="submission" date="2019-03" db="EMBL/GenBank/DDBJ databases">
        <title>Genomic Encyclopedia of Archaeal and Bacterial Type Strains, Phase II (KMG-II): from individual species to whole genera.</title>
        <authorList>
            <person name="Goeker M."/>
        </authorList>
    </citation>
    <scope>NUCLEOTIDE SEQUENCE [LARGE SCALE GENOMIC DNA]</scope>
    <source>
        <strain evidence="2 3">DSM 28135</strain>
    </source>
</reference>
<dbReference type="InterPro" id="IPR011250">
    <property type="entry name" value="OMP/PagP_B-barrel"/>
</dbReference>
<evidence type="ECO:0008006" key="4">
    <source>
        <dbReference type="Google" id="ProtNLM"/>
    </source>
</evidence>
<dbReference type="Gene3D" id="2.40.160.20">
    <property type="match status" value="1"/>
</dbReference>